<evidence type="ECO:0000256" key="1">
    <source>
        <dbReference type="ARBA" id="ARBA00006484"/>
    </source>
</evidence>
<keyword evidence="2" id="KW-0521">NADP</keyword>
<dbReference type="SMART" id="SM00822">
    <property type="entry name" value="PKS_KR"/>
    <property type="match status" value="1"/>
</dbReference>
<dbReference type="InterPro" id="IPR057326">
    <property type="entry name" value="KR_dom"/>
</dbReference>
<accession>A0A5Q5BKE4</accession>
<evidence type="ECO:0000256" key="2">
    <source>
        <dbReference type="ARBA" id="ARBA00022857"/>
    </source>
</evidence>
<dbReference type="Pfam" id="PF13561">
    <property type="entry name" value="adh_short_C2"/>
    <property type="match status" value="1"/>
</dbReference>
<sequence>MLYIGLKSLCRRPDQRERRHVINSKFATQAELFGLSGKRALVTGGTRGIGMMIARGLLQSGARVVISSRNAEACAHARKELSVYGDVWAVPADLSRHDECERLADLVTAESGKLDILVNNAGAMWDEPLETFPDEAWNTVIDLNLKSPFWLVQALLPALRSAGTADDPARIINIGSIAAIHIPARPNYSYSSSKAALHQLTRVLAKELGPQHITVNAVAPGPFPSTMMAATLDEFGEAIAASAPLRRIGRDDDMAGVAVFLASRAGAYLTGAIVPVDGGIATTA</sequence>
<dbReference type="EMBL" id="CP000384">
    <property type="protein sequence ID" value="ABG08731.1"/>
    <property type="molecule type" value="Genomic_DNA"/>
</dbReference>
<evidence type="ECO:0000259" key="4">
    <source>
        <dbReference type="SMART" id="SM00822"/>
    </source>
</evidence>
<dbReference type="InterPro" id="IPR020904">
    <property type="entry name" value="Sc_DH/Rdtase_CS"/>
</dbReference>
<organism evidence="5">
    <name type="scientific">Mycobacterium sp. (strain MCS)</name>
    <dbReference type="NCBI Taxonomy" id="164756"/>
    <lineage>
        <taxon>Bacteria</taxon>
        <taxon>Bacillati</taxon>
        <taxon>Actinomycetota</taxon>
        <taxon>Actinomycetes</taxon>
        <taxon>Mycobacteriales</taxon>
        <taxon>Mycobacteriaceae</taxon>
        <taxon>Mycobacterium</taxon>
    </lineage>
</organism>
<evidence type="ECO:0000256" key="3">
    <source>
        <dbReference type="ARBA" id="ARBA00023002"/>
    </source>
</evidence>
<feature type="domain" description="Ketoreductase" evidence="4">
    <location>
        <begin position="38"/>
        <end position="221"/>
    </location>
</feature>
<dbReference type="InterPro" id="IPR036291">
    <property type="entry name" value="NAD(P)-bd_dom_sf"/>
</dbReference>
<dbReference type="InterPro" id="IPR002347">
    <property type="entry name" value="SDR_fam"/>
</dbReference>
<protein>
    <submittedName>
        <fullName evidence="5">Short-chain dehydrogenase/reductase SDR</fullName>
    </submittedName>
</protein>
<dbReference type="PRINTS" id="PR00080">
    <property type="entry name" value="SDRFAMILY"/>
</dbReference>
<proteinExistence type="inferred from homology"/>
<dbReference type="PRINTS" id="PR00081">
    <property type="entry name" value="GDHRDH"/>
</dbReference>
<dbReference type="InterPro" id="IPR052178">
    <property type="entry name" value="Sec_Metab_Biosynth_SDR"/>
</dbReference>
<keyword evidence="3" id="KW-0560">Oxidoreductase</keyword>
<dbReference type="Gene3D" id="3.40.50.720">
    <property type="entry name" value="NAD(P)-binding Rossmann-like Domain"/>
    <property type="match status" value="1"/>
</dbReference>
<dbReference type="PANTHER" id="PTHR43618:SF8">
    <property type="entry name" value="7ALPHA-HYDROXYSTEROID DEHYDROGENASE"/>
    <property type="match status" value="1"/>
</dbReference>
<name>A0A5Q5BKE4_MYCSS</name>
<gene>
    <name evidence="5" type="ordered locus">Mmcs_2623</name>
</gene>
<dbReference type="PANTHER" id="PTHR43618">
    <property type="entry name" value="7-ALPHA-HYDROXYSTEROID DEHYDROGENASE"/>
    <property type="match status" value="1"/>
</dbReference>
<comment type="similarity">
    <text evidence="1">Belongs to the short-chain dehydrogenases/reductases (SDR) family.</text>
</comment>
<evidence type="ECO:0000313" key="5">
    <source>
        <dbReference type="EMBL" id="ABG08731.1"/>
    </source>
</evidence>
<reference evidence="5" key="1">
    <citation type="submission" date="2006-06" db="EMBL/GenBank/DDBJ databases">
        <title>Complete sequence of chromosome of Mycobacterium sp. MCS.</title>
        <authorList>
            <consortium name="US DOE Joint Genome Institute"/>
            <person name="Copeland A."/>
            <person name="Lucas S."/>
            <person name="Lapidus A."/>
            <person name="Barry K."/>
            <person name="Detter J.C."/>
            <person name="Glavina del Rio T."/>
            <person name="Hammon N."/>
            <person name="Israni S."/>
            <person name="Dalin E."/>
            <person name="Tice H."/>
            <person name="Pitluck S."/>
            <person name="Martinez M."/>
            <person name="Schmutz J."/>
            <person name="Larimer F."/>
            <person name="Land M."/>
            <person name="Hauser L."/>
            <person name="Kyrpides N."/>
            <person name="Kim E."/>
            <person name="Miller C.D."/>
            <person name="Hughes J.E."/>
            <person name="Anderson A.J."/>
            <person name="Sims R.C."/>
            <person name="Richardson P."/>
        </authorList>
    </citation>
    <scope>NUCLEOTIDE SEQUENCE [LARGE SCALE GENOMIC DNA]</scope>
    <source>
        <strain evidence="5">MCS</strain>
    </source>
</reference>
<dbReference type="SUPFAM" id="SSF51735">
    <property type="entry name" value="NAD(P)-binding Rossmann-fold domains"/>
    <property type="match status" value="1"/>
</dbReference>
<dbReference type="AlphaFoldDB" id="A0A5Q5BKE4"/>
<dbReference type="KEGG" id="mmc:Mmcs_2623"/>
<dbReference type="FunFam" id="3.40.50.720:FF:000084">
    <property type="entry name" value="Short-chain dehydrogenase reductase"/>
    <property type="match status" value="1"/>
</dbReference>
<dbReference type="GO" id="GO:0016491">
    <property type="term" value="F:oxidoreductase activity"/>
    <property type="evidence" value="ECO:0007669"/>
    <property type="project" value="UniProtKB-KW"/>
</dbReference>
<dbReference type="PROSITE" id="PS00061">
    <property type="entry name" value="ADH_SHORT"/>
    <property type="match status" value="1"/>
</dbReference>